<evidence type="ECO:0000313" key="10">
    <source>
        <dbReference type="EnsemblPlants" id="Kaladp0048s0892.1.v1.1"/>
    </source>
</evidence>
<dbReference type="InterPro" id="IPR001611">
    <property type="entry name" value="Leu-rich_rpt"/>
</dbReference>
<keyword evidence="2" id="KW-0433">Leucine-rich repeat</keyword>
<dbReference type="GO" id="GO:0005524">
    <property type="term" value="F:ATP binding"/>
    <property type="evidence" value="ECO:0007669"/>
    <property type="project" value="InterPro"/>
</dbReference>
<organism evidence="10 11">
    <name type="scientific">Kalanchoe fedtschenkoi</name>
    <name type="common">Lavender scallops</name>
    <name type="synonym">South American air plant</name>
    <dbReference type="NCBI Taxonomy" id="63787"/>
    <lineage>
        <taxon>Eukaryota</taxon>
        <taxon>Viridiplantae</taxon>
        <taxon>Streptophyta</taxon>
        <taxon>Embryophyta</taxon>
        <taxon>Tracheophyta</taxon>
        <taxon>Spermatophyta</taxon>
        <taxon>Magnoliopsida</taxon>
        <taxon>eudicotyledons</taxon>
        <taxon>Gunneridae</taxon>
        <taxon>Pentapetalae</taxon>
        <taxon>Saxifragales</taxon>
        <taxon>Crassulaceae</taxon>
        <taxon>Kalanchoe</taxon>
    </lineage>
</organism>
<dbReference type="Pfam" id="PF00069">
    <property type="entry name" value="Pkinase"/>
    <property type="match status" value="1"/>
</dbReference>
<feature type="compositionally biased region" description="Low complexity" evidence="7">
    <location>
        <begin position="637"/>
        <end position="648"/>
    </location>
</feature>
<feature type="region of interest" description="Disordered" evidence="7">
    <location>
        <begin position="629"/>
        <end position="648"/>
    </location>
</feature>
<dbReference type="PANTHER" id="PTHR48007">
    <property type="entry name" value="LEUCINE-RICH REPEAT RECEPTOR-LIKE PROTEIN KINASE PXC1"/>
    <property type="match status" value="1"/>
</dbReference>
<feature type="chain" id="PRO_5029556621" description="Protein kinase domain-containing protein" evidence="8">
    <location>
        <begin position="35"/>
        <end position="648"/>
    </location>
</feature>
<evidence type="ECO:0000313" key="11">
    <source>
        <dbReference type="Proteomes" id="UP000594263"/>
    </source>
</evidence>
<evidence type="ECO:0000256" key="2">
    <source>
        <dbReference type="ARBA" id="ARBA00022614"/>
    </source>
</evidence>
<dbReference type="Pfam" id="PF13855">
    <property type="entry name" value="LRR_8"/>
    <property type="match status" value="1"/>
</dbReference>
<dbReference type="Gene3D" id="1.10.510.10">
    <property type="entry name" value="Transferase(Phosphotransferase) domain 1"/>
    <property type="match status" value="1"/>
</dbReference>
<evidence type="ECO:0000256" key="8">
    <source>
        <dbReference type="SAM" id="SignalP"/>
    </source>
</evidence>
<dbReference type="InterPro" id="IPR011009">
    <property type="entry name" value="Kinase-like_dom_sf"/>
</dbReference>
<evidence type="ECO:0000256" key="4">
    <source>
        <dbReference type="ARBA" id="ARBA00022737"/>
    </source>
</evidence>
<keyword evidence="3" id="KW-0812">Transmembrane</keyword>
<dbReference type="EnsemblPlants" id="Kaladp0048s0892.1.v1.1">
    <property type="protein sequence ID" value="Kaladp0048s0892.1.v1.1"/>
    <property type="gene ID" value="Kaladp0048s0892.v1.1"/>
</dbReference>
<evidence type="ECO:0000256" key="5">
    <source>
        <dbReference type="ARBA" id="ARBA00022989"/>
    </source>
</evidence>
<keyword evidence="4" id="KW-0677">Repeat</keyword>
<dbReference type="InterPro" id="IPR000719">
    <property type="entry name" value="Prot_kinase_dom"/>
</dbReference>
<feature type="signal peptide" evidence="8">
    <location>
        <begin position="1"/>
        <end position="34"/>
    </location>
</feature>
<dbReference type="PROSITE" id="PS51257">
    <property type="entry name" value="PROKAR_LIPOPROTEIN"/>
    <property type="match status" value="1"/>
</dbReference>
<keyword evidence="5" id="KW-1133">Transmembrane helix</keyword>
<dbReference type="Pfam" id="PF08263">
    <property type="entry name" value="LRRNT_2"/>
    <property type="match status" value="1"/>
</dbReference>
<evidence type="ECO:0000256" key="7">
    <source>
        <dbReference type="SAM" id="MobiDB-lite"/>
    </source>
</evidence>
<reference evidence="10" key="1">
    <citation type="submission" date="2021-01" db="UniProtKB">
        <authorList>
            <consortium name="EnsemblPlants"/>
        </authorList>
    </citation>
    <scope>IDENTIFICATION</scope>
</reference>
<dbReference type="Gramene" id="Kaladp0048s0892.1.v1.1">
    <property type="protein sequence ID" value="Kaladp0048s0892.1.v1.1"/>
    <property type="gene ID" value="Kaladp0048s0892.v1.1"/>
</dbReference>
<dbReference type="Gene3D" id="3.30.200.20">
    <property type="entry name" value="Phosphorylase Kinase, domain 1"/>
    <property type="match status" value="1"/>
</dbReference>
<dbReference type="Gene3D" id="3.80.10.10">
    <property type="entry name" value="Ribonuclease Inhibitor"/>
    <property type="match status" value="2"/>
</dbReference>
<dbReference type="OMA" id="GLMISHS"/>
<dbReference type="SUPFAM" id="SSF56112">
    <property type="entry name" value="Protein kinase-like (PK-like)"/>
    <property type="match status" value="1"/>
</dbReference>
<dbReference type="InterPro" id="IPR032675">
    <property type="entry name" value="LRR_dom_sf"/>
</dbReference>
<keyword evidence="6" id="KW-0472">Membrane</keyword>
<accession>A0A7N0U089</accession>
<keyword evidence="8" id="KW-0732">Signal</keyword>
<dbReference type="Proteomes" id="UP000594263">
    <property type="component" value="Unplaced"/>
</dbReference>
<sequence>MDLGRVLLSSLKMVCKPRWAVFLLIVFLVSCASSEDDEVIKSLAHFMEQLSSGNEQRSSSWGWDTGSDPCTDGWIGVTCDTKNISVRKIVLDGLDLAGTLNFNFLCEAKSLAVLSLEGNQIVGDITETISSCKYLTHVYLSGNRLAGKLPDSLSQLRNLKRLDISNNGFSGELPDLTTISGLLSFLAQNNRLNGSVPALLFSNLVEFNVSNNNFSGPVPDVGMLFGQDSFLGNPGLCGNPLPNACPPKKTSKGTPTQTPTKQYVIYSGYSVIGLAVVLLVAYKCFHKRKASDQNSTEKPGSSKGSSREDKPSSASSVSKGSKNRSEYSITSAESGMAAAASSTLVVLKSPVAKGLKFEELLRAPAEPLGRGKHGSMYKVMVSPGATLAVKRIKDWAISSENFRKRMETLDKANHPNVLPLVAFYCSKQEKLLVYEYQRHGSLFNHLLGSQNGERQFDWASRLHAAASIAGALAYMHERFTEDPIAHGNLKSTNIILNKDMEPCISEYGLMVSEQQQAGGPRSMSKSFKFDSPGNSGQHCRFKVDVYNLGVILLELLTGKAVGNNGVELARWVHSVVREEWTCEVFDRGLVSEGASEERMVILLQVAVKCTDPDPHARPGMSEVAGRLRSLKEEHDNSSSSVEASSEVI</sequence>
<name>A0A7N0U089_KALFE</name>
<evidence type="ECO:0000256" key="1">
    <source>
        <dbReference type="ARBA" id="ARBA00004370"/>
    </source>
</evidence>
<proteinExistence type="predicted"/>
<protein>
    <recommendedName>
        <fullName evidence="9">Protein kinase domain-containing protein</fullName>
    </recommendedName>
</protein>
<feature type="compositionally biased region" description="Polar residues" evidence="7">
    <location>
        <begin position="292"/>
        <end position="304"/>
    </location>
</feature>
<dbReference type="SUPFAM" id="SSF52058">
    <property type="entry name" value="L domain-like"/>
    <property type="match status" value="1"/>
</dbReference>
<evidence type="ECO:0000256" key="3">
    <source>
        <dbReference type="ARBA" id="ARBA00022692"/>
    </source>
</evidence>
<feature type="region of interest" description="Disordered" evidence="7">
    <location>
        <begin position="291"/>
        <end position="325"/>
    </location>
</feature>
<dbReference type="PANTHER" id="PTHR48007:SF79">
    <property type="entry name" value="(WILD MALAYSIAN BANANA) HYPOTHETICAL PROTEIN"/>
    <property type="match status" value="1"/>
</dbReference>
<dbReference type="GO" id="GO:0016020">
    <property type="term" value="C:membrane"/>
    <property type="evidence" value="ECO:0007669"/>
    <property type="project" value="UniProtKB-SubCell"/>
</dbReference>
<dbReference type="GO" id="GO:0004672">
    <property type="term" value="F:protein kinase activity"/>
    <property type="evidence" value="ECO:0007669"/>
    <property type="project" value="InterPro"/>
</dbReference>
<comment type="subcellular location">
    <subcellularLocation>
        <location evidence="1">Membrane</location>
    </subcellularLocation>
</comment>
<feature type="domain" description="Protein kinase" evidence="9">
    <location>
        <begin position="362"/>
        <end position="637"/>
    </location>
</feature>
<dbReference type="AlphaFoldDB" id="A0A7N0U089"/>
<evidence type="ECO:0000259" key="9">
    <source>
        <dbReference type="PROSITE" id="PS50011"/>
    </source>
</evidence>
<keyword evidence="11" id="KW-1185">Reference proteome</keyword>
<dbReference type="InterPro" id="IPR046959">
    <property type="entry name" value="PRK1-6/SRF4-like"/>
</dbReference>
<dbReference type="InterPro" id="IPR013210">
    <property type="entry name" value="LRR_N_plant-typ"/>
</dbReference>
<evidence type="ECO:0000256" key="6">
    <source>
        <dbReference type="ARBA" id="ARBA00023136"/>
    </source>
</evidence>
<dbReference type="PROSITE" id="PS50011">
    <property type="entry name" value="PROTEIN_KINASE_DOM"/>
    <property type="match status" value="1"/>
</dbReference>